<organism evidence="1 2">
    <name type="scientific">Heracleum sosnowskyi</name>
    <dbReference type="NCBI Taxonomy" id="360622"/>
    <lineage>
        <taxon>Eukaryota</taxon>
        <taxon>Viridiplantae</taxon>
        <taxon>Streptophyta</taxon>
        <taxon>Embryophyta</taxon>
        <taxon>Tracheophyta</taxon>
        <taxon>Spermatophyta</taxon>
        <taxon>Magnoliopsida</taxon>
        <taxon>eudicotyledons</taxon>
        <taxon>Gunneridae</taxon>
        <taxon>Pentapetalae</taxon>
        <taxon>asterids</taxon>
        <taxon>campanulids</taxon>
        <taxon>Apiales</taxon>
        <taxon>Apiaceae</taxon>
        <taxon>Apioideae</taxon>
        <taxon>apioid superclade</taxon>
        <taxon>Tordylieae</taxon>
        <taxon>Tordyliinae</taxon>
        <taxon>Heracleum</taxon>
    </lineage>
</organism>
<dbReference type="Pfam" id="PF07891">
    <property type="entry name" value="DUF1666"/>
    <property type="match status" value="1"/>
</dbReference>
<proteinExistence type="predicted"/>
<sequence>MQRIGGRGRRRRGRSSDFINPITKVTSKKLASPLQCLSLKKIEEPTDEIEQFQELPNIPLQDLEVAYAVYICFTWELLHCQYTNLSQKKKSHEPENSCTYDYSAQRFHQFQVLLQRFVENEAFQKGLMPELYAQTRKSLPKLLHAPIVQGLDKKEVKER</sequence>
<dbReference type="EMBL" id="JAUIZM010000007">
    <property type="protein sequence ID" value="KAK1375296.1"/>
    <property type="molecule type" value="Genomic_DNA"/>
</dbReference>
<accession>A0AAD8HYY8</accession>
<dbReference type="InterPro" id="IPR012870">
    <property type="entry name" value="DUF1666"/>
</dbReference>
<gene>
    <name evidence="1" type="ORF">POM88_031489</name>
</gene>
<reference evidence="1" key="2">
    <citation type="submission" date="2023-05" db="EMBL/GenBank/DDBJ databases">
        <authorList>
            <person name="Schelkunov M.I."/>
        </authorList>
    </citation>
    <scope>NUCLEOTIDE SEQUENCE</scope>
    <source>
        <strain evidence="1">Hsosn_3</strain>
        <tissue evidence="1">Leaf</tissue>
    </source>
</reference>
<evidence type="ECO:0000313" key="2">
    <source>
        <dbReference type="Proteomes" id="UP001237642"/>
    </source>
</evidence>
<keyword evidence="2" id="KW-1185">Reference proteome</keyword>
<dbReference type="PANTHER" id="PTHR46702">
    <property type="entry name" value="DNA LIGASE (DUF1666)-RELATED"/>
    <property type="match status" value="1"/>
</dbReference>
<evidence type="ECO:0000313" key="1">
    <source>
        <dbReference type="EMBL" id="KAK1375296.1"/>
    </source>
</evidence>
<dbReference type="Proteomes" id="UP001237642">
    <property type="component" value="Unassembled WGS sequence"/>
</dbReference>
<comment type="caution">
    <text evidence="1">The sequence shown here is derived from an EMBL/GenBank/DDBJ whole genome shotgun (WGS) entry which is preliminary data.</text>
</comment>
<name>A0AAD8HYY8_9APIA</name>
<dbReference type="AlphaFoldDB" id="A0AAD8HYY8"/>
<dbReference type="PANTHER" id="PTHR46702:SF1">
    <property type="entry name" value="DUF1666 FAMILY PROTEIN (DUF1666)"/>
    <property type="match status" value="1"/>
</dbReference>
<protein>
    <submittedName>
        <fullName evidence="1">Uncharacterized protein</fullName>
    </submittedName>
</protein>
<reference evidence="1" key="1">
    <citation type="submission" date="2023-02" db="EMBL/GenBank/DDBJ databases">
        <title>Genome of toxic invasive species Heracleum sosnowskyi carries increased number of genes despite the absence of recent whole-genome duplications.</title>
        <authorList>
            <person name="Schelkunov M."/>
            <person name="Shtratnikova V."/>
            <person name="Makarenko M."/>
            <person name="Klepikova A."/>
            <person name="Omelchenko D."/>
            <person name="Novikova G."/>
            <person name="Obukhova E."/>
            <person name="Bogdanov V."/>
            <person name="Penin A."/>
            <person name="Logacheva M."/>
        </authorList>
    </citation>
    <scope>NUCLEOTIDE SEQUENCE</scope>
    <source>
        <strain evidence="1">Hsosn_3</strain>
        <tissue evidence="1">Leaf</tissue>
    </source>
</reference>